<evidence type="ECO:0000313" key="2">
    <source>
        <dbReference type="EMBL" id="KAK3596914.1"/>
    </source>
</evidence>
<keyword evidence="3" id="KW-1185">Reference proteome</keyword>
<organism evidence="2 3">
    <name type="scientific">Potamilus streckersoni</name>
    <dbReference type="NCBI Taxonomy" id="2493646"/>
    <lineage>
        <taxon>Eukaryota</taxon>
        <taxon>Metazoa</taxon>
        <taxon>Spiralia</taxon>
        <taxon>Lophotrochozoa</taxon>
        <taxon>Mollusca</taxon>
        <taxon>Bivalvia</taxon>
        <taxon>Autobranchia</taxon>
        <taxon>Heteroconchia</taxon>
        <taxon>Palaeoheterodonta</taxon>
        <taxon>Unionida</taxon>
        <taxon>Unionoidea</taxon>
        <taxon>Unionidae</taxon>
        <taxon>Ambleminae</taxon>
        <taxon>Lampsilini</taxon>
        <taxon>Potamilus</taxon>
    </lineage>
</organism>
<dbReference type="EMBL" id="JAEAOA010001892">
    <property type="protein sequence ID" value="KAK3596914.1"/>
    <property type="molecule type" value="Genomic_DNA"/>
</dbReference>
<feature type="transmembrane region" description="Helical" evidence="1">
    <location>
        <begin position="191"/>
        <end position="214"/>
    </location>
</feature>
<keyword evidence="1" id="KW-0812">Transmembrane</keyword>
<dbReference type="Proteomes" id="UP001195483">
    <property type="component" value="Unassembled WGS sequence"/>
</dbReference>
<reference evidence="2" key="1">
    <citation type="journal article" date="2021" name="Genome Biol. Evol.">
        <title>A High-Quality Reference Genome for a Parasitic Bivalve with Doubly Uniparental Inheritance (Bivalvia: Unionida).</title>
        <authorList>
            <person name="Smith C.H."/>
        </authorList>
    </citation>
    <scope>NUCLEOTIDE SEQUENCE</scope>
    <source>
        <strain evidence="2">CHS0354</strain>
    </source>
</reference>
<keyword evidence="1" id="KW-1133">Transmembrane helix</keyword>
<reference evidence="2" key="2">
    <citation type="journal article" date="2021" name="Genome Biol. Evol.">
        <title>Developing a high-quality reference genome for a parasitic bivalve with doubly uniparental inheritance (Bivalvia: Unionida).</title>
        <authorList>
            <person name="Smith C.H."/>
        </authorList>
    </citation>
    <scope>NUCLEOTIDE SEQUENCE</scope>
    <source>
        <strain evidence="2">CHS0354</strain>
        <tissue evidence="2">Mantle</tissue>
    </source>
</reference>
<reference evidence="2" key="3">
    <citation type="submission" date="2023-05" db="EMBL/GenBank/DDBJ databases">
        <authorList>
            <person name="Smith C.H."/>
        </authorList>
    </citation>
    <scope>NUCLEOTIDE SEQUENCE</scope>
    <source>
        <strain evidence="2">CHS0354</strain>
        <tissue evidence="2">Mantle</tissue>
    </source>
</reference>
<evidence type="ECO:0000256" key="1">
    <source>
        <dbReference type="SAM" id="Phobius"/>
    </source>
</evidence>
<comment type="caution">
    <text evidence="2">The sequence shown here is derived from an EMBL/GenBank/DDBJ whole genome shotgun (WGS) entry which is preliminary data.</text>
</comment>
<protein>
    <submittedName>
        <fullName evidence="2">Uncharacterized protein</fullName>
    </submittedName>
</protein>
<accession>A0AAE0SSF9</accession>
<proteinExistence type="predicted"/>
<evidence type="ECO:0000313" key="3">
    <source>
        <dbReference type="Proteomes" id="UP001195483"/>
    </source>
</evidence>
<name>A0AAE0SSF9_9BIVA</name>
<sequence>MNLSDKRSTHQINRTTLFTRVSIPDEIVVINYISNQGDITPPDRIKNFRVIQVAGKSKYLLTWTATGDDRDQGQAQRYDIRNSDNIDTIRYNFNAALPVENITMSPLPSGEEELIALHGITDDENQEETSFLAIRAIDESGNAGDVSNIISLVRARSFSVIENNITEELISSTQESLPFPTNRRDEVNNTAIMLSSIVAGMCVLLAVIVSILLVKTFKKKAKVGHGFPADSMNKLGPSKMYFNLERILEEQKTPPEAWNTDFLSPPYHK</sequence>
<keyword evidence="1" id="KW-0472">Membrane</keyword>
<dbReference type="AlphaFoldDB" id="A0AAE0SSF9"/>
<gene>
    <name evidence="2" type="ORF">CHS0354_031693</name>
</gene>